<gene>
    <name evidence="3" type="primary">LOC118239689</name>
</gene>
<feature type="compositionally biased region" description="Low complexity" evidence="1">
    <location>
        <begin position="57"/>
        <end position="67"/>
    </location>
</feature>
<protein>
    <submittedName>
        <fullName evidence="3">Translation initiation factor IF-2-like</fullName>
    </submittedName>
</protein>
<accession>A0A9J7HEL9</accession>
<organism evidence="2 3">
    <name type="scientific">Cricetulus griseus</name>
    <name type="common">Chinese hamster</name>
    <name type="synonym">Cricetulus barabensis griseus</name>
    <dbReference type="NCBI Taxonomy" id="10029"/>
    <lineage>
        <taxon>Eukaryota</taxon>
        <taxon>Metazoa</taxon>
        <taxon>Chordata</taxon>
        <taxon>Craniata</taxon>
        <taxon>Vertebrata</taxon>
        <taxon>Euteleostomi</taxon>
        <taxon>Mammalia</taxon>
        <taxon>Eutheria</taxon>
        <taxon>Euarchontoglires</taxon>
        <taxon>Glires</taxon>
        <taxon>Rodentia</taxon>
        <taxon>Myomorpha</taxon>
        <taxon>Muroidea</taxon>
        <taxon>Cricetidae</taxon>
        <taxon>Cricetinae</taxon>
        <taxon>Cricetulus</taxon>
    </lineage>
</organism>
<reference evidence="2" key="1">
    <citation type="journal article" date="2018" name="Biotechnol. Bioeng.">
        <title>A reference genome of the Chinese hamster based on a hybrid assembly strategy.</title>
        <authorList>
            <person name="Rupp O."/>
            <person name="MacDonald M.L."/>
            <person name="Li S."/>
            <person name="Dhiman H."/>
            <person name="Polson S."/>
            <person name="Griep S."/>
            <person name="Heffner K."/>
            <person name="Hernandez I."/>
            <person name="Brinkrolf K."/>
            <person name="Jadhav V."/>
            <person name="Samoudi M."/>
            <person name="Hao H."/>
            <person name="Kingham B."/>
            <person name="Goesmann A."/>
            <person name="Betenbaugh M.J."/>
            <person name="Lewis N.E."/>
            <person name="Borth N."/>
            <person name="Lee K.H."/>
        </authorList>
    </citation>
    <scope>NUCLEOTIDE SEQUENCE [LARGE SCALE GENOMIC DNA]</scope>
    <source>
        <strain evidence="2">17A/GY</strain>
    </source>
</reference>
<name>A0A9J7HEL9_CRIGR</name>
<dbReference type="RefSeq" id="XP_035308899.1">
    <property type="nucleotide sequence ID" value="XM_035453008.1"/>
</dbReference>
<dbReference type="Proteomes" id="UP001108280">
    <property type="component" value="Chromosome 1"/>
</dbReference>
<evidence type="ECO:0000313" key="3">
    <source>
        <dbReference type="RefSeq" id="XP_035308899.1"/>
    </source>
</evidence>
<dbReference type="OrthoDB" id="10616078at2759"/>
<feature type="compositionally biased region" description="Polar residues" evidence="1">
    <location>
        <begin position="38"/>
        <end position="49"/>
    </location>
</feature>
<feature type="compositionally biased region" description="Polar residues" evidence="1">
    <location>
        <begin position="1"/>
        <end position="11"/>
    </location>
</feature>
<reference evidence="2" key="2">
    <citation type="journal article" date="2020" name="Biotechnol. Bioeng.">
        <title>Chromosome-scale scaffolds for the Chinese hamster reference genome assembly to facilitate the study of the CHO epigenome.</title>
        <authorList>
            <person name="Hilliard W."/>
            <person name="MacDonald M."/>
            <person name="Lee K.H."/>
        </authorList>
    </citation>
    <scope>NUCLEOTIDE SEQUENCE [LARGE SCALE GENOMIC DNA]</scope>
    <source>
        <strain evidence="2">17A/GY</strain>
    </source>
</reference>
<dbReference type="KEGG" id="cge:118239689"/>
<feature type="compositionally biased region" description="Basic and acidic residues" evidence="1">
    <location>
        <begin position="160"/>
        <end position="169"/>
    </location>
</feature>
<reference evidence="3" key="3">
    <citation type="submission" date="2025-08" db="UniProtKB">
        <authorList>
            <consortium name="RefSeq"/>
        </authorList>
    </citation>
    <scope>IDENTIFICATION</scope>
    <source>
        <strain evidence="3">17A/GY</strain>
        <tissue evidence="3">Liver</tissue>
    </source>
</reference>
<keyword evidence="2" id="KW-1185">Reference proteome</keyword>
<evidence type="ECO:0000256" key="1">
    <source>
        <dbReference type="SAM" id="MobiDB-lite"/>
    </source>
</evidence>
<proteinExistence type="predicted"/>
<feature type="compositionally biased region" description="Low complexity" evidence="1">
    <location>
        <begin position="148"/>
        <end position="158"/>
    </location>
</feature>
<dbReference type="GeneID" id="118239689"/>
<dbReference type="AlphaFoldDB" id="A0A9J7HEL9"/>
<feature type="region of interest" description="Disordered" evidence="1">
    <location>
        <begin position="1"/>
        <end position="91"/>
    </location>
</feature>
<feature type="region of interest" description="Disordered" evidence="1">
    <location>
        <begin position="107"/>
        <end position="210"/>
    </location>
</feature>
<sequence length="276" mass="29270">MKSRGVRSTASPPSPVPARGLTVRQTQHHTCCLLHTTAPTRLSPRSAQPRSDLRALGTARSARPAPGAAGGRTAGAPRGERASPHSSPRLRGLALAARERRLPEWRAAERASRRCGPGGRTARVGPRSRTRGGAAAPSPRPGAEQREAAQAATGPAAARRPREAPKETPGRLSLRLGSWERPGEAPRLLTWGEDSRDPGGPGRTAEMPQTDTAAILETTTPSTPGKTETCRLFGEFSFPGLQPLVSQLPKQPLPEMQTHTGALAHARTHTTSYHTS</sequence>
<evidence type="ECO:0000313" key="2">
    <source>
        <dbReference type="Proteomes" id="UP001108280"/>
    </source>
</evidence>
<feature type="compositionally biased region" description="Low complexity" evidence="1">
    <location>
        <begin position="28"/>
        <end position="37"/>
    </location>
</feature>